<dbReference type="Proteomes" id="UP001530377">
    <property type="component" value="Unassembled WGS sequence"/>
</dbReference>
<evidence type="ECO:0000256" key="6">
    <source>
        <dbReference type="SAM" id="MobiDB-lite"/>
    </source>
</evidence>
<dbReference type="GO" id="GO:0006325">
    <property type="term" value="P:chromatin organization"/>
    <property type="evidence" value="ECO:0007669"/>
    <property type="project" value="UniProtKB-KW"/>
</dbReference>
<dbReference type="Pfam" id="PF05712">
    <property type="entry name" value="MRG"/>
    <property type="match status" value="1"/>
</dbReference>
<dbReference type="Gene3D" id="1.10.274.30">
    <property type="entry name" value="MRG domain"/>
    <property type="match status" value="1"/>
</dbReference>
<keyword evidence="5" id="KW-0539">Nucleus</keyword>
<dbReference type="SUPFAM" id="SSF54160">
    <property type="entry name" value="Chromo domain-like"/>
    <property type="match status" value="1"/>
</dbReference>
<reference evidence="9 10" key="1">
    <citation type="submission" date="2024-10" db="EMBL/GenBank/DDBJ databases">
        <title>Updated reference genomes for cyclostephanoid diatoms.</title>
        <authorList>
            <person name="Roberts W.R."/>
            <person name="Alverson A.J."/>
        </authorList>
    </citation>
    <scope>NUCLEOTIDE SEQUENCE [LARGE SCALE GENOMIC DNA]</scope>
    <source>
        <strain evidence="9 10">AJA228-03</strain>
    </source>
</reference>
<feature type="domain" description="MSL3 chromodomain-like" evidence="8">
    <location>
        <begin position="137"/>
        <end position="177"/>
    </location>
</feature>
<dbReference type="EMBL" id="JALLPB020000052">
    <property type="protein sequence ID" value="KAL3822874.1"/>
    <property type="molecule type" value="Genomic_DNA"/>
</dbReference>
<proteinExistence type="predicted"/>
<dbReference type="InterPro" id="IPR038217">
    <property type="entry name" value="MRG_C_sf"/>
</dbReference>
<dbReference type="InterPro" id="IPR053820">
    <property type="entry name" value="MSL3_chromo-like"/>
</dbReference>
<keyword evidence="2" id="KW-0156">Chromatin regulator</keyword>
<evidence type="ECO:0000256" key="1">
    <source>
        <dbReference type="ARBA" id="ARBA00004123"/>
    </source>
</evidence>
<comment type="caution">
    <text evidence="9">The sequence shown here is derived from an EMBL/GenBank/DDBJ whole genome shotgun (WGS) entry which is preliminary data.</text>
</comment>
<dbReference type="PANTHER" id="PTHR10880">
    <property type="entry name" value="MORTALITY FACTOR 4-LIKE PROTEIN"/>
    <property type="match status" value="1"/>
</dbReference>
<evidence type="ECO:0000256" key="3">
    <source>
        <dbReference type="ARBA" id="ARBA00023015"/>
    </source>
</evidence>
<dbReference type="GO" id="GO:0005634">
    <property type="term" value="C:nucleus"/>
    <property type="evidence" value="ECO:0007669"/>
    <property type="project" value="UniProtKB-SubCell"/>
</dbReference>
<dbReference type="InterPro" id="IPR016197">
    <property type="entry name" value="Chromo-like_dom_sf"/>
</dbReference>
<dbReference type="InterPro" id="IPR026541">
    <property type="entry name" value="MRG_dom"/>
</dbReference>
<dbReference type="Gene3D" id="2.30.30.140">
    <property type="match status" value="1"/>
</dbReference>
<dbReference type="AlphaFoldDB" id="A0ABD3SEA4"/>
<evidence type="ECO:0000259" key="7">
    <source>
        <dbReference type="Pfam" id="PF05712"/>
    </source>
</evidence>
<evidence type="ECO:0000313" key="10">
    <source>
        <dbReference type="Proteomes" id="UP001530377"/>
    </source>
</evidence>
<dbReference type="PROSITE" id="PS51640">
    <property type="entry name" value="MRG"/>
    <property type="match status" value="1"/>
</dbReference>
<evidence type="ECO:0000256" key="5">
    <source>
        <dbReference type="ARBA" id="ARBA00023242"/>
    </source>
</evidence>
<organism evidence="9 10">
    <name type="scientific">Cyclostephanos tholiformis</name>
    <dbReference type="NCBI Taxonomy" id="382380"/>
    <lineage>
        <taxon>Eukaryota</taxon>
        <taxon>Sar</taxon>
        <taxon>Stramenopiles</taxon>
        <taxon>Ochrophyta</taxon>
        <taxon>Bacillariophyta</taxon>
        <taxon>Coscinodiscophyceae</taxon>
        <taxon>Thalassiosirophycidae</taxon>
        <taxon>Stephanodiscales</taxon>
        <taxon>Stephanodiscaceae</taxon>
        <taxon>Cyclostephanos</taxon>
    </lineage>
</organism>
<protein>
    <recommendedName>
        <fullName evidence="11">MRG domain-containing protein</fullName>
    </recommendedName>
</protein>
<evidence type="ECO:0000256" key="4">
    <source>
        <dbReference type="ARBA" id="ARBA00023163"/>
    </source>
</evidence>
<dbReference type="Pfam" id="PF22732">
    <property type="entry name" value="MSL3_chromo-like"/>
    <property type="match status" value="1"/>
</dbReference>
<keyword evidence="3" id="KW-0805">Transcription regulation</keyword>
<keyword evidence="4" id="KW-0804">Transcription</keyword>
<evidence type="ECO:0008006" key="11">
    <source>
        <dbReference type="Google" id="ProtNLM"/>
    </source>
</evidence>
<feature type="region of interest" description="Disordered" evidence="6">
    <location>
        <begin position="475"/>
        <end position="508"/>
    </location>
</feature>
<sequence>MTGCEYASPSKSLLDDIVTTPDPLLDHAVDIVDESPPSHQKAVIYSEETIPQSRYKVAQRVYAKDDSTGLLYPAFVRKVMWGPKVDRVNVGSSLVFGSARGGDDDDDGESYEKQSAGENGEDNDEEDDEDARRWDPRRNCWHYYIHYMGWAVKWDRWVQEEYLYEDSAFTVSLSKLLSGEYNKVKPKRRGQKMSLLQLATWMKNSNELEAKHRMGEKELKSGGCEEEKCDDSKVTASEISDTVEADDKSGKNDEPMYCKTCANTGKLIEDEKRRIKKQTIDTDTVIEDARNEQARQVTTAMLRKQAQLHGSGLQMKQKKILSDQLTLPFHLKKILVEEWEVITQCNMVHTLPSKISVRVALDRYLESKLEPLRMEREKEIAGRRVDAGDETPIQVDKPVGSYGKDAIKDGEQSPGKEWIDMVEGIALFFDQALPVNLLFAEERCQYALLRTQILAQRRSSVASTGCGDAIKTMKKENEDAEHSSAPSSEPTAAVPSSGDGKSPPNNILPERMSEIYGCEHLLRLLVRLPGVVAMSPTMTAMETRRIFSHVGDLVRYLQKNQSLFQSSFRKPVAGELRRGGGVSRKRARDK</sequence>
<dbReference type="PANTHER" id="PTHR10880:SF15">
    <property type="entry name" value="MSL COMPLEX SUBUNIT 3"/>
    <property type="match status" value="1"/>
</dbReference>
<accession>A0ABD3SEA4</accession>
<evidence type="ECO:0000259" key="8">
    <source>
        <dbReference type="Pfam" id="PF22732"/>
    </source>
</evidence>
<dbReference type="InterPro" id="IPR008676">
    <property type="entry name" value="MRG"/>
</dbReference>
<keyword evidence="10" id="KW-1185">Reference proteome</keyword>
<gene>
    <name evidence="9" type="ORF">ACHAXA_006238</name>
</gene>
<evidence type="ECO:0000313" key="9">
    <source>
        <dbReference type="EMBL" id="KAL3822874.1"/>
    </source>
</evidence>
<feature type="region of interest" description="Disordered" evidence="6">
    <location>
        <begin position="97"/>
        <end position="132"/>
    </location>
</feature>
<evidence type="ECO:0000256" key="2">
    <source>
        <dbReference type="ARBA" id="ARBA00022853"/>
    </source>
</evidence>
<feature type="compositionally biased region" description="Acidic residues" evidence="6">
    <location>
        <begin position="119"/>
        <end position="129"/>
    </location>
</feature>
<name>A0ABD3SEA4_9STRA</name>
<comment type="subcellular location">
    <subcellularLocation>
        <location evidence="1">Nucleus</location>
    </subcellularLocation>
</comment>
<feature type="domain" description="MRG" evidence="7">
    <location>
        <begin position="317"/>
        <end position="565"/>
    </location>
</feature>